<evidence type="ECO:0000313" key="4">
    <source>
        <dbReference type="Proteomes" id="UP000004095"/>
    </source>
</evidence>
<feature type="domain" description="RCK C-terminal" evidence="2">
    <location>
        <begin position="134"/>
        <end position="229"/>
    </location>
</feature>
<dbReference type="Pfam" id="PF02254">
    <property type="entry name" value="TrkA_N"/>
    <property type="match status" value="1"/>
</dbReference>
<keyword evidence="4" id="KW-1185">Reference proteome</keyword>
<gene>
    <name evidence="3" type="ORF">M23134_03827</name>
</gene>
<feature type="domain" description="RCK N-terminal" evidence="1">
    <location>
        <begin position="1"/>
        <end position="123"/>
    </location>
</feature>
<dbReference type="PANTHER" id="PTHR43833:SF7">
    <property type="entry name" value="KTR SYSTEM POTASSIUM UPTAKE PROTEIN C"/>
    <property type="match status" value="1"/>
</dbReference>
<dbReference type="GO" id="GO:0006813">
    <property type="term" value="P:potassium ion transport"/>
    <property type="evidence" value="ECO:0007669"/>
    <property type="project" value="InterPro"/>
</dbReference>
<dbReference type="eggNOG" id="COG0569">
    <property type="taxonomic scope" value="Bacteria"/>
</dbReference>
<dbReference type="AlphaFoldDB" id="A1ZPL9"/>
<dbReference type="InterPro" id="IPR006037">
    <property type="entry name" value="RCK_C"/>
</dbReference>
<organism evidence="3 4">
    <name type="scientific">Microscilla marina ATCC 23134</name>
    <dbReference type="NCBI Taxonomy" id="313606"/>
    <lineage>
        <taxon>Bacteria</taxon>
        <taxon>Pseudomonadati</taxon>
        <taxon>Bacteroidota</taxon>
        <taxon>Cytophagia</taxon>
        <taxon>Cytophagales</taxon>
        <taxon>Microscillaceae</taxon>
        <taxon>Microscilla</taxon>
    </lineage>
</organism>
<dbReference type="InterPro" id="IPR003148">
    <property type="entry name" value="RCK_N"/>
</dbReference>
<dbReference type="InterPro" id="IPR036721">
    <property type="entry name" value="RCK_C_sf"/>
</dbReference>
<evidence type="ECO:0000259" key="2">
    <source>
        <dbReference type="PROSITE" id="PS51202"/>
    </source>
</evidence>
<dbReference type="PROSITE" id="PS51202">
    <property type="entry name" value="RCK_C"/>
    <property type="match status" value="1"/>
</dbReference>
<reference evidence="3 4" key="1">
    <citation type="submission" date="2007-01" db="EMBL/GenBank/DDBJ databases">
        <authorList>
            <person name="Haygood M."/>
            <person name="Podell S."/>
            <person name="Anderson C."/>
            <person name="Hopkinson B."/>
            <person name="Roe K."/>
            <person name="Barbeau K."/>
            <person name="Gaasterland T."/>
            <person name="Ferriera S."/>
            <person name="Johnson J."/>
            <person name="Kravitz S."/>
            <person name="Beeson K."/>
            <person name="Sutton G."/>
            <person name="Rogers Y.-H."/>
            <person name="Friedman R."/>
            <person name="Frazier M."/>
            <person name="Venter J.C."/>
        </authorList>
    </citation>
    <scope>NUCLEOTIDE SEQUENCE [LARGE SCALE GENOMIC DNA]</scope>
    <source>
        <strain evidence="3 4">ATCC 23134</strain>
    </source>
</reference>
<dbReference type="Pfam" id="PF02080">
    <property type="entry name" value="TrkA_C"/>
    <property type="match status" value="1"/>
</dbReference>
<protein>
    <submittedName>
        <fullName evidence="3">Potassium uptake protein KtrA</fullName>
    </submittedName>
</protein>
<dbReference type="Gene3D" id="3.40.50.720">
    <property type="entry name" value="NAD(P)-binding Rossmann-like Domain"/>
    <property type="match status" value="1"/>
</dbReference>
<dbReference type="PANTHER" id="PTHR43833">
    <property type="entry name" value="POTASSIUM CHANNEL PROTEIN 2-RELATED-RELATED"/>
    <property type="match status" value="1"/>
</dbReference>
<dbReference type="Gene3D" id="3.30.70.1450">
    <property type="entry name" value="Regulator of K+ conductance, C-terminal domain"/>
    <property type="match status" value="1"/>
</dbReference>
<dbReference type="GO" id="GO:0008324">
    <property type="term" value="F:monoatomic cation transmembrane transporter activity"/>
    <property type="evidence" value="ECO:0007669"/>
    <property type="project" value="InterPro"/>
</dbReference>
<proteinExistence type="predicted"/>
<evidence type="ECO:0000313" key="3">
    <source>
        <dbReference type="EMBL" id="EAY27758.1"/>
    </source>
</evidence>
<name>A1ZPL9_MICM2</name>
<dbReference type="InterPro" id="IPR036291">
    <property type="entry name" value="NAD(P)-bd_dom_sf"/>
</dbReference>
<evidence type="ECO:0000259" key="1">
    <source>
        <dbReference type="PROSITE" id="PS51201"/>
    </source>
</evidence>
<sequence>MNKFAVVGMGQFGIAIAQSLASRGAEVLAIDNKTERVEYIKDEVAHAVALDATDLKALQAQNIQDVDAVIVAIGEDFESLLMSTVQLMELEITRIIARAANAQQRMILQKLGIKEILSPEEEVGKNLAETLLNPSIRSFLPLPDGYKIVEVNTPKRVTGRSIADIGLRKKYNLNLITIKRMFDEVQDGKKVKQEHIIGVPRADTLLYEEDIILLLGKAKDVERFIQLNQ</sequence>
<dbReference type="InterPro" id="IPR050721">
    <property type="entry name" value="Trk_Ktr_HKT_K-transport"/>
</dbReference>
<comment type="caution">
    <text evidence="3">The sequence shown here is derived from an EMBL/GenBank/DDBJ whole genome shotgun (WGS) entry which is preliminary data.</text>
</comment>
<dbReference type="EMBL" id="AAWS01000021">
    <property type="protein sequence ID" value="EAY27758.1"/>
    <property type="molecule type" value="Genomic_DNA"/>
</dbReference>
<dbReference type="SUPFAM" id="SSF51735">
    <property type="entry name" value="NAD(P)-binding Rossmann-fold domains"/>
    <property type="match status" value="1"/>
</dbReference>
<dbReference type="PROSITE" id="PS51201">
    <property type="entry name" value="RCK_N"/>
    <property type="match status" value="1"/>
</dbReference>
<dbReference type="SUPFAM" id="SSF116726">
    <property type="entry name" value="TrkA C-terminal domain-like"/>
    <property type="match status" value="1"/>
</dbReference>
<dbReference type="Proteomes" id="UP000004095">
    <property type="component" value="Unassembled WGS sequence"/>
</dbReference>
<accession>A1ZPL9</accession>